<feature type="signal peptide" evidence="1">
    <location>
        <begin position="1"/>
        <end position="21"/>
    </location>
</feature>
<sequence length="102" mass="11544">MLKHYSWGPLFFRFAFGCVGGIPNCPSEPLTPSDEYEFYPLEISSNDDDISGDVSGSNDISGGSSYCEINQTKSLSINCMNIDQQQQQQQKIQIKFKWNLKH</sequence>
<organism evidence="2 3">
    <name type="scientific">Dermatophagoides pteronyssinus</name>
    <name type="common">European house dust mite</name>
    <dbReference type="NCBI Taxonomy" id="6956"/>
    <lineage>
        <taxon>Eukaryota</taxon>
        <taxon>Metazoa</taxon>
        <taxon>Ecdysozoa</taxon>
        <taxon>Arthropoda</taxon>
        <taxon>Chelicerata</taxon>
        <taxon>Arachnida</taxon>
        <taxon>Acari</taxon>
        <taxon>Acariformes</taxon>
        <taxon>Sarcoptiformes</taxon>
        <taxon>Astigmata</taxon>
        <taxon>Psoroptidia</taxon>
        <taxon>Analgoidea</taxon>
        <taxon>Pyroglyphidae</taxon>
        <taxon>Dermatophagoidinae</taxon>
        <taxon>Dermatophagoides</taxon>
    </lineage>
</organism>
<gene>
    <name evidence="2" type="ORF">DERP_006057</name>
</gene>
<reference evidence="2 3" key="2">
    <citation type="journal article" date="2022" name="Mol. Biol. Evol.">
        <title>Comparative Genomics Reveals Insights into the Divergent Evolution of Astigmatic Mites and Household Pest Adaptations.</title>
        <authorList>
            <person name="Xiong Q."/>
            <person name="Wan A.T."/>
            <person name="Liu X."/>
            <person name="Fung C.S."/>
            <person name="Xiao X."/>
            <person name="Malainual N."/>
            <person name="Hou J."/>
            <person name="Wang L."/>
            <person name="Wang M."/>
            <person name="Yang K.Y."/>
            <person name="Cui Y."/>
            <person name="Leung E.L."/>
            <person name="Nong W."/>
            <person name="Shin S.K."/>
            <person name="Au S.W."/>
            <person name="Jeong K.Y."/>
            <person name="Chew F.T."/>
            <person name="Hui J.H."/>
            <person name="Leung T.F."/>
            <person name="Tungtrongchitr A."/>
            <person name="Zhong N."/>
            <person name="Liu Z."/>
            <person name="Tsui S.K."/>
        </authorList>
    </citation>
    <scope>NUCLEOTIDE SEQUENCE [LARGE SCALE GENOMIC DNA]</scope>
    <source>
        <strain evidence="2">Derp</strain>
    </source>
</reference>
<evidence type="ECO:0000313" key="2">
    <source>
        <dbReference type="EMBL" id="KAH9425449.1"/>
    </source>
</evidence>
<protein>
    <submittedName>
        <fullName evidence="2">Uncharacterized protein</fullName>
    </submittedName>
</protein>
<evidence type="ECO:0000313" key="3">
    <source>
        <dbReference type="Proteomes" id="UP000887458"/>
    </source>
</evidence>
<proteinExistence type="predicted"/>
<feature type="chain" id="PRO_5045716204" evidence="1">
    <location>
        <begin position="22"/>
        <end position="102"/>
    </location>
</feature>
<keyword evidence="3" id="KW-1185">Reference proteome</keyword>
<name>A0ABQ8JS67_DERPT</name>
<dbReference type="EMBL" id="NJHN03000018">
    <property type="protein sequence ID" value="KAH9425449.1"/>
    <property type="molecule type" value="Genomic_DNA"/>
</dbReference>
<evidence type="ECO:0000256" key="1">
    <source>
        <dbReference type="SAM" id="SignalP"/>
    </source>
</evidence>
<keyword evidence="1" id="KW-0732">Signal</keyword>
<reference evidence="2 3" key="1">
    <citation type="journal article" date="2018" name="J. Allergy Clin. Immunol.">
        <title>High-quality assembly of Dermatophagoides pteronyssinus genome and transcriptome reveals a wide range of novel allergens.</title>
        <authorList>
            <person name="Liu X.Y."/>
            <person name="Yang K.Y."/>
            <person name="Wang M.Q."/>
            <person name="Kwok J.S."/>
            <person name="Zeng X."/>
            <person name="Yang Z."/>
            <person name="Xiao X.J."/>
            <person name="Lau C.P."/>
            <person name="Li Y."/>
            <person name="Huang Z.M."/>
            <person name="Ba J.G."/>
            <person name="Yim A.K."/>
            <person name="Ouyang C.Y."/>
            <person name="Ngai S.M."/>
            <person name="Chan T.F."/>
            <person name="Leung E.L."/>
            <person name="Liu L."/>
            <person name="Liu Z.G."/>
            <person name="Tsui S.K."/>
        </authorList>
    </citation>
    <scope>NUCLEOTIDE SEQUENCE [LARGE SCALE GENOMIC DNA]</scope>
    <source>
        <strain evidence="2">Derp</strain>
    </source>
</reference>
<accession>A0ABQ8JS67</accession>
<dbReference type="Proteomes" id="UP000887458">
    <property type="component" value="Unassembled WGS sequence"/>
</dbReference>
<comment type="caution">
    <text evidence="2">The sequence shown here is derived from an EMBL/GenBank/DDBJ whole genome shotgun (WGS) entry which is preliminary data.</text>
</comment>